<protein>
    <submittedName>
        <fullName evidence="3">CHAT domain-containing tetratricopeptide repeat protein</fullName>
    </submittedName>
</protein>
<dbReference type="Gene3D" id="1.25.40.10">
    <property type="entry name" value="Tetratricopeptide repeat domain"/>
    <property type="match status" value="3"/>
</dbReference>
<dbReference type="InterPro" id="IPR019734">
    <property type="entry name" value="TPR_rpt"/>
</dbReference>
<feature type="repeat" description="TPR" evidence="1">
    <location>
        <begin position="212"/>
        <end position="245"/>
    </location>
</feature>
<organism evidence="3 4">
    <name type="scientific">Laspinema palackyanum D2a</name>
    <dbReference type="NCBI Taxonomy" id="2953684"/>
    <lineage>
        <taxon>Bacteria</taxon>
        <taxon>Bacillati</taxon>
        <taxon>Cyanobacteriota</taxon>
        <taxon>Cyanophyceae</taxon>
        <taxon>Oscillatoriophycideae</taxon>
        <taxon>Oscillatoriales</taxon>
        <taxon>Laspinemataceae</taxon>
        <taxon>Laspinema</taxon>
        <taxon>Laspinema palackyanum</taxon>
    </lineage>
</organism>
<sequence length="826" mass="90293">MDQMRLKNISSCFVLVGLILLGEIQFIKFLSPQVGGLPVLAQTGGESLAEEALQLYELGYEQTDRGQFQEALATFERALALALQSGDRQLEGVILNDIAVIYRIVGDYPQALEFLNQAFTLRQDINDTSGIGQTLVNFGTVYQSLSDYPQALDFYQQALPILQGEQERYGEAVILTNMGELYRQLGQPKKALTSFENALSLFEEEGDRFAMGIALANIGAAYDALGEFSQSLEFYQKSLAIASEVEDALGIGQTWINIGAIYEKLADYPQAIQAYQQGLAIMTELGEVDSIGQAFNNLGSVHRLMGDYAQALDFYERALEIRKNIGNRAGIAVTLNNKGVALFEAGKLREATETLYAGIDVLESLRPGLSDINKVSIFDKYRHTYGVLQKALIAQNQPEQALTVAERGRARAFVELMAKRLSPEAVQEFSDRQIPPPTIQDIQQVAAEQNATLVEYSIVVDNAAKNSALFIWVVKPTGEITFREVDLSQLEEFRDNLVPFLVSEETDASSETLLTALVRGSRSFITETQPSISERKIYPKHFKKLHELLIAPIADLLPQNPEEKVIFIPHNELFFVPFPALIDENDRYLIEKHTILTSPGIQVLQLARKAKGDRPRETAGALVVGNPVMPIFARNAGEEPKGLENLPAAEQEALAIAAMLNTQPLIGREATETVVVERIGSAGIVHLATHGFLDDFSESGLLGAIALAPSDRDDGLLTSEEIIGLELNAGLVVLSACSTGGGSITGDGIIGLSRAVIGAGAESVIVSLWQTDDQATAELMQEFYRVLPQTGDRAVALRQAMLATMQQYPDVKLWGAFTLIGESASR</sequence>
<dbReference type="PROSITE" id="PS50293">
    <property type="entry name" value="TPR_REGION"/>
    <property type="match status" value="1"/>
</dbReference>
<comment type="caution">
    <text evidence="3">The sequence shown here is derived from an EMBL/GenBank/DDBJ whole genome shotgun (WGS) entry which is preliminary data.</text>
</comment>
<reference evidence="3 4" key="1">
    <citation type="journal article" date="2022" name="Front. Microbiol.">
        <title>High genomic differentiation and limited gene flow indicate recent cryptic speciation within the genus Laspinema (cyanobacteria).</title>
        <authorList>
            <person name="Stanojkovic A."/>
            <person name="Skoupy S."/>
            <person name="Skaloud P."/>
            <person name="Dvorak P."/>
        </authorList>
    </citation>
    <scope>NUCLEOTIDE SEQUENCE [LARGE SCALE GENOMIC DNA]</scope>
    <source>
        <strain evidence="3 4">D2a</strain>
    </source>
</reference>
<name>A0ABT2MTH0_9CYAN</name>
<keyword evidence="1" id="KW-0802">TPR repeat</keyword>
<feature type="repeat" description="TPR" evidence="1">
    <location>
        <begin position="172"/>
        <end position="205"/>
    </location>
</feature>
<evidence type="ECO:0000256" key="1">
    <source>
        <dbReference type="PROSITE-ProRule" id="PRU00339"/>
    </source>
</evidence>
<evidence type="ECO:0000313" key="4">
    <source>
        <dbReference type="Proteomes" id="UP001525890"/>
    </source>
</evidence>
<accession>A0ABT2MTH0</accession>
<dbReference type="EMBL" id="JAMXFF010000026">
    <property type="protein sequence ID" value="MCT7968035.1"/>
    <property type="molecule type" value="Genomic_DNA"/>
</dbReference>
<dbReference type="PANTHER" id="PTHR10098:SF108">
    <property type="entry name" value="TETRATRICOPEPTIDE REPEAT PROTEIN 28"/>
    <property type="match status" value="1"/>
</dbReference>
<evidence type="ECO:0000259" key="2">
    <source>
        <dbReference type="Pfam" id="PF12770"/>
    </source>
</evidence>
<dbReference type="Pfam" id="PF12770">
    <property type="entry name" value="CHAT"/>
    <property type="match status" value="1"/>
</dbReference>
<dbReference type="PROSITE" id="PS50005">
    <property type="entry name" value="TPR"/>
    <property type="match status" value="6"/>
</dbReference>
<dbReference type="Proteomes" id="UP001525890">
    <property type="component" value="Unassembled WGS sequence"/>
</dbReference>
<feature type="repeat" description="TPR" evidence="1">
    <location>
        <begin position="292"/>
        <end position="325"/>
    </location>
</feature>
<keyword evidence="4" id="KW-1185">Reference proteome</keyword>
<dbReference type="SMART" id="SM00028">
    <property type="entry name" value="TPR"/>
    <property type="match status" value="8"/>
</dbReference>
<dbReference type="Pfam" id="PF13424">
    <property type="entry name" value="TPR_12"/>
    <property type="match status" value="3"/>
</dbReference>
<gene>
    <name evidence="3" type="ORF">NG799_17120</name>
</gene>
<dbReference type="InterPro" id="IPR011990">
    <property type="entry name" value="TPR-like_helical_dom_sf"/>
</dbReference>
<proteinExistence type="predicted"/>
<dbReference type="SUPFAM" id="SSF48452">
    <property type="entry name" value="TPR-like"/>
    <property type="match status" value="2"/>
</dbReference>
<dbReference type="Pfam" id="PF13176">
    <property type="entry name" value="TPR_7"/>
    <property type="match status" value="1"/>
</dbReference>
<feature type="repeat" description="TPR" evidence="1">
    <location>
        <begin position="132"/>
        <end position="165"/>
    </location>
</feature>
<dbReference type="PANTHER" id="PTHR10098">
    <property type="entry name" value="RAPSYN-RELATED"/>
    <property type="match status" value="1"/>
</dbReference>
<feature type="domain" description="CHAT" evidence="2">
    <location>
        <begin position="543"/>
        <end position="822"/>
    </location>
</feature>
<dbReference type="InterPro" id="IPR024983">
    <property type="entry name" value="CHAT_dom"/>
</dbReference>
<evidence type="ECO:0000313" key="3">
    <source>
        <dbReference type="EMBL" id="MCT7968035.1"/>
    </source>
</evidence>
<feature type="repeat" description="TPR" evidence="1">
    <location>
        <begin position="252"/>
        <end position="285"/>
    </location>
</feature>
<feature type="repeat" description="TPR" evidence="1">
    <location>
        <begin position="52"/>
        <end position="85"/>
    </location>
</feature>